<feature type="compositionally biased region" description="Pro residues" evidence="1">
    <location>
        <begin position="319"/>
        <end position="329"/>
    </location>
</feature>
<feature type="compositionally biased region" description="Basic and acidic residues" evidence="1">
    <location>
        <begin position="28"/>
        <end position="38"/>
    </location>
</feature>
<feature type="region of interest" description="Disordered" evidence="1">
    <location>
        <begin position="212"/>
        <end position="231"/>
    </location>
</feature>
<evidence type="ECO:0000313" key="3">
    <source>
        <dbReference type="Proteomes" id="UP001303160"/>
    </source>
</evidence>
<gene>
    <name evidence="2" type="ORF">QBC40DRAFT_162443</name>
</gene>
<feature type="region of interest" description="Disordered" evidence="1">
    <location>
        <begin position="434"/>
        <end position="478"/>
    </location>
</feature>
<accession>A0AAN6XRY7</accession>
<feature type="region of interest" description="Disordered" evidence="1">
    <location>
        <begin position="311"/>
        <end position="359"/>
    </location>
</feature>
<evidence type="ECO:0000313" key="2">
    <source>
        <dbReference type="EMBL" id="KAK4205453.1"/>
    </source>
</evidence>
<reference evidence="2" key="1">
    <citation type="journal article" date="2023" name="Mol. Phylogenet. Evol.">
        <title>Genome-scale phylogeny and comparative genomics of the fungal order Sordariales.</title>
        <authorList>
            <person name="Hensen N."/>
            <person name="Bonometti L."/>
            <person name="Westerberg I."/>
            <person name="Brannstrom I.O."/>
            <person name="Guillou S."/>
            <person name="Cros-Aarteil S."/>
            <person name="Calhoun S."/>
            <person name="Haridas S."/>
            <person name="Kuo A."/>
            <person name="Mondo S."/>
            <person name="Pangilinan J."/>
            <person name="Riley R."/>
            <person name="LaButti K."/>
            <person name="Andreopoulos B."/>
            <person name="Lipzen A."/>
            <person name="Chen C."/>
            <person name="Yan M."/>
            <person name="Daum C."/>
            <person name="Ng V."/>
            <person name="Clum A."/>
            <person name="Steindorff A."/>
            <person name="Ohm R.A."/>
            <person name="Martin F."/>
            <person name="Silar P."/>
            <person name="Natvig D.O."/>
            <person name="Lalanne C."/>
            <person name="Gautier V."/>
            <person name="Ament-Velasquez S.L."/>
            <person name="Kruys A."/>
            <person name="Hutchinson M.I."/>
            <person name="Powell A.J."/>
            <person name="Barry K."/>
            <person name="Miller A.N."/>
            <person name="Grigoriev I.V."/>
            <person name="Debuchy R."/>
            <person name="Gladieux P."/>
            <person name="Hiltunen Thoren M."/>
            <person name="Johannesson H."/>
        </authorList>
    </citation>
    <scope>NUCLEOTIDE SEQUENCE</scope>
    <source>
        <strain evidence="2">CBS 315.58</strain>
    </source>
</reference>
<reference evidence="2" key="2">
    <citation type="submission" date="2023-05" db="EMBL/GenBank/DDBJ databases">
        <authorList>
            <consortium name="Lawrence Berkeley National Laboratory"/>
            <person name="Steindorff A."/>
            <person name="Hensen N."/>
            <person name="Bonometti L."/>
            <person name="Westerberg I."/>
            <person name="Brannstrom I.O."/>
            <person name="Guillou S."/>
            <person name="Cros-Aarteil S."/>
            <person name="Calhoun S."/>
            <person name="Haridas S."/>
            <person name="Kuo A."/>
            <person name="Mondo S."/>
            <person name="Pangilinan J."/>
            <person name="Riley R."/>
            <person name="Labutti K."/>
            <person name="Andreopoulos B."/>
            <person name="Lipzen A."/>
            <person name="Chen C."/>
            <person name="Yanf M."/>
            <person name="Daum C."/>
            <person name="Ng V."/>
            <person name="Clum A."/>
            <person name="Ohm R."/>
            <person name="Martin F."/>
            <person name="Silar P."/>
            <person name="Natvig D."/>
            <person name="Lalanne C."/>
            <person name="Gautier V."/>
            <person name="Ament-Velasquez S.L."/>
            <person name="Kruys A."/>
            <person name="Hutchinson M.I."/>
            <person name="Powell A.J."/>
            <person name="Barry K."/>
            <person name="Miller A.N."/>
            <person name="Grigoriev I.V."/>
            <person name="Debuchy R."/>
            <person name="Gladieux P."/>
            <person name="Thoren M.H."/>
            <person name="Johannesson H."/>
        </authorList>
    </citation>
    <scope>NUCLEOTIDE SEQUENCE</scope>
    <source>
        <strain evidence="2">CBS 315.58</strain>
    </source>
</reference>
<evidence type="ECO:0000256" key="1">
    <source>
        <dbReference type="SAM" id="MobiDB-lite"/>
    </source>
</evidence>
<sequence length="478" mass="53165">MGNKQSKQDSTQEATITMPPPPIPGHPSRTDSIPKLDPDFLLQPPDESSIRRPWLQLNNLIDSHVQTFYSNVNDVDVISTREKIQEVLFVSGIVEGTKDVDNLTELLYVPEHRKLGLRISIARVVLASIDFQNGRHETTSLDKQVVRLMSRFKALRPDRSPEEEAALAHWRMITAFFLAPESKHSRADSSGDIPCVNVLINFLGLFKRHSDNARPRGSEQERDSTNSDEDWEGSIRTIAVQAIGIGEKLFCHPSTWTFRWCPHRREAPREASQIVLFPALVEDVLSSSTGRRRHNTIQAADISPAFVFSPDGMVIPAPEQQPDPIPVPVSPSRSQGSTSSRPPSVASGGGGNIGSRHSSNQVIINRSGRRSYFDEAHQDHYVTVNGDLAYAPVPTSGTDVNIVILPRRPSASRTGSGTLVAPVVYETRRPIIVSQSPESHLRRSRRPHSASRTYPGEETDDMVRPRRRDSGNRFRSVA</sequence>
<feature type="compositionally biased region" description="Basic and acidic residues" evidence="1">
    <location>
        <begin position="212"/>
        <end position="225"/>
    </location>
</feature>
<keyword evidence="3" id="KW-1185">Reference proteome</keyword>
<name>A0AAN6XRY7_9PEZI</name>
<dbReference type="EMBL" id="MU863876">
    <property type="protein sequence ID" value="KAK4205453.1"/>
    <property type="molecule type" value="Genomic_DNA"/>
</dbReference>
<proteinExistence type="predicted"/>
<dbReference type="Proteomes" id="UP001303160">
    <property type="component" value="Unassembled WGS sequence"/>
</dbReference>
<feature type="region of interest" description="Disordered" evidence="1">
    <location>
        <begin position="1"/>
        <end position="42"/>
    </location>
</feature>
<protein>
    <submittedName>
        <fullName evidence="2">Uncharacterized protein</fullName>
    </submittedName>
</protein>
<dbReference type="AlphaFoldDB" id="A0AAN6XRY7"/>
<feature type="compositionally biased region" description="Low complexity" evidence="1">
    <location>
        <begin position="330"/>
        <end position="345"/>
    </location>
</feature>
<feature type="compositionally biased region" description="Polar residues" evidence="1">
    <location>
        <begin position="1"/>
        <end position="15"/>
    </location>
</feature>
<feature type="compositionally biased region" description="Basic and acidic residues" evidence="1">
    <location>
        <begin position="461"/>
        <end position="472"/>
    </location>
</feature>
<organism evidence="2 3">
    <name type="scientific">Triangularia verruculosa</name>
    <dbReference type="NCBI Taxonomy" id="2587418"/>
    <lineage>
        <taxon>Eukaryota</taxon>
        <taxon>Fungi</taxon>
        <taxon>Dikarya</taxon>
        <taxon>Ascomycota</taxon>
        <taxon>Pezizomycotina</taxon>
        <taxon>Sordariomycetes</taxon>
        <taxon>Sordariomycetidae</taxon>
        <taxon>Sordariales</taxon>
        <taxon>Podosporaceae</taxon>
        <taxon>Triangularia</taxon>
    </lineage>
</organism>
<comment type="caution">
    <text evidence="2">The sequence shown here is derived from an EMBL/GenBank/DDBJ whole genome shotgun (WGS) entry which is preliminary data.</text>
</comment>